<dbReference type="PANTHER" id="PTHR47691:SF3">
    <property type="entry name" value="HTH-TYPE TRANSCRIPTIONAL REGULATOR RV0890C-RELATED"/>
    <property type="match status" value="1"/>
</dbReference>
<dbReference type="InterPro" id="IPR036388">
    <property type="entry name" value="WH-like_DNA-bd_sf"/>
</dbReference>
<evidence type="ECO:0000256" key="3">
    <source>
        <dbReference type="SAM" id="Phobius"/>
    </source>
</evidence>
<keyword evidence="3" id="KW-1133">Transmembrane helix</keyword>
<dbReference type="Gene3D" id="1.10.10.10">
    <property type="entry name" value="Winged helix-like DNA-binding domain superfamily/Winged helix DNA-binding domain"/>
    <property type="match status" value="1"/>
</dbReference>
<dbReference type="InterPro" id="IPR016032">
    <property type="entry name" value="Sig_transdc_resp-reg_C-effctor"/>
</dbReference>
<evidence type="ECO:0000313" key="5">
    <source>
        <dbReference type="EMBL" id="ANY20456.1"/>
    </source>
</evidence>
<dbReference type="RefSeq" id="WP_067679176.1">
    <property type="nucleotide sequence ID" value="NZ_CP016591.1"/>
</dbReference>
<keyword evidence="3" id="KW-0812">Transmembrane</keyword>
<evidence type="ECO:0000259" key="4">
    <source>
        <dbReference type="PROSITE" id="PS51755"/>
    </source>
</evidence>
<protein>
    <submittedName>
        <fullName evidence="5">Transcriptional activator CadC</fullName>
    </submittedName>
</protein>
<sequence>MSNGAYRFGPFRLDPEDRRLTRDGEPVEVSARYLDALILLAAEGGRLVTKDRFMDEVWRGVPVTDEALTQCIRALRKALGDDAAAPRYIETVPRHGYRLVAALGGDDARTVAPLADPVFAPTAFDGFSAALGGGLAGIAGGLGYLALGLVTPGIGTASTLLVLVSMNLLLGAAAGLAVGGAAAFAAQLSHGKAGWIVVGGAVGGLLVGAIGRMLGNDLFALLFGRAPGAITGAVEGLILGAVTGISLALALRAEDRSAARRLLPGFAFGGAAGLIVALAGGRLMAGSLAELSSRFPDSNLQVGGALFGENGFGPIALSVVTACEGALFCGCVVAAIVLGRRLRAAG</sequence>
<keyword evidence="6" id="KW-1185">Reference proteome</keyword>
<dbReference type="OrthoDB" id="54411at2"/>
<dbReference type="GO" id="GO:0003677">
    <property type="term" value="F:DNA binding"/>
    <property type="evidence" value="ECO:0007669"/>
    <property type="project" value="UniProtKB-UniRule"/>
</dbReference>
<dbReference type="CDD" id="cd00383">
    <property type="entry name" value="trans_reg_C"/>
    <property type="match status" value="1"/>
</dbReference>
<dbReference type="KEGG" id="ado:A6F68_01948"/>
<dbReference type="AlphaFoldDB" id="A0A1B2AE96"/>
<dbReference type="PROSITE" id="PS51755">
    <property type="entry name" value="OMPR_PHOB"/>
    <property type="match status" value="1"/>
</dbReference>
<dbReference type="Pfam" id="PF00486">
    <property type="entry name" value="Trans_reg_C"/>
    <property type="match status" value="1"/>
</dbReference>
<dbReference type="InterPro" id="IPR001867">
    <property type="entry name" value="OmpR/PhoB-type_DNA-bd"/>
</dbReference>
<feature type="transmembrane region" description="Helical" evidence="3">
    <location>
        <begin position="315"/>
        <end position="338"/>
    </location>
</feature>
<dbReference type="SUPFAM" id="SSF46894">
    <property type="entry name" value="C-terminal effector domain of the bipartite response regulators"/>
    <property type="match status" value="1"/>
</dbReference>
<feature type="domain" description="OmpR/PhoB-type" evidence="4">
    <location>
        <begin position="3"/>
        <end position="101"/>
    </location>
</feature>
<accession>A0A1B2AE96</accession>
<dbReference type="STRING" id="692370.A6F68_01948"/>
<feature type="transmembrane region" description="Helical" evidence="3">
    <location>
        <begin position="226"/>
        <end position="250"/>
    </location>
</feature>
<evidence type="ECO:0000256" key="1">
    <source>
        <dbReference type="ARBA" id="ARBA00023125"/>
    </source>
</evidence>
<feature type="transmembrane region" description="Helical" evidence="3">
    <location>
        <begin position="262"/>
        <end position="285"/>
    </location>
</feature>
<gene>
    <name evidence="5" type="primary">cadC_1</name>
    <name evidence="5" type="ORF">A6F68_01948</name>
</gene>
<feature type="transmembrane region" description="Helical" evidence="3">
    <location>
        <begin position="160"/>
        <end position="186"/>
    </location>
</feature>
<dbReference type="GO" id="GO:0000160">
    <property type="term" value="P:phosphorelay signal transduction system"/>
    <property type="evidence" value="ECO:0007669"/>
    <property type="project" value="InterPro"/>
</dbReference>
<organism evidence="5 6">
    <name type="scientific">Tsuneonella dongtanensis</name>
    <dbReference type="NCBI Taxonomy" id="692370"/>
    <lineage>
        <taxon>Bacteria</taxon>
        <taxon>Pseudomonadati</taxon>
        <taxon>Pseudomonadota</taxon>
        <taxon>Alphaproteobacteria</taxon>
        <taxon>Sphingomonadales</taxon>
        <taxon>Erythrobacteraceae</taxon>
        <taxon>Tsuneonella</taxon>
    </lineage>
</organism>
<dbReference type="GO" id="GO:0006355">
    <property type="term" value="P:regulation of DNA-templated transcription"/>
    <property type="evidence" value="ECO:0007669"/>
    <property type="project" value="InterPro"/>
</dbReference>
<dbReference type="PANTHER" id="PTHR47691">
    <property type="entry name" value="REGULATOR-RELATED"/>
    <property type="match status" value="1"/>
</dbReference>
<dbReference type="Proteomes" id="UP000092932">
    <property type="component" value="Chromosome"/>
</dbReference>
<feature type="DNA-binding region" description="OmpR/PhoB-type" evidence="2">
    <location>
        <begin position="3"/>
        <end position="101"/>
    </location>
</feature>
<evidence type="ECO:0000256" key="2">
    <source>
        <dbReference type="PROSITE-ProRule" id="PRU01091"/>
    </source>
</evidence>
<feature type="transmembrane region" description="Helical" evidence="3">
    <location>
        <begin position="193"/>
        <end position="214"/>
    </location>
</feature>
<dbReference type="PATRIC" id="fig|692370.5.peg.1964"/>
<keyword evidence="3" id="KW-0472">Membrane</keyword>
<evidence type="ECO:0000313" key="6">
    <source>
        <dbReference type="Proteomes" id="UP000092932"/>
    </source>
</evidence>
<feature type="transmembrane region" description="Helical" evidence="3">
    <location>
        <begin position="129"/>
        <end position="154"/>
    </location>
</feature>
<keyword evidence="1 2" id="KW-0238">DNA-binding</keyword>
<dbReference type="SMART" id="SM00862">
    <property type="entry name" value="Trans_reg_C"/>
    <property type="match status" value="1"/>
</dbReference>
<reference evidence="5 6" key="1">
    <citation type="submission" date="2016-07" db="EMBL/GenBank/DDBJ databases">
        <title>Complete genome sequence of Altererythrobacter dongtanensis KCTC 22672, a type strain with esterase isolated from tidal flat.</title>
        <authorList>
            <person name="Cheng H."/>
            <person name="Wu Y.-H."/>
            <person name="Zhou P."/>
            <person name="Huo Y.-Y."/>
            <person name="Wang C.-S."/>
            <person name="Xu X.-W."/>
        </authorList>
    </citation>
    <scope>NUCLEOTIDE SEQUENCE [LARGE SCALE GENOMIC DNA]</scope>
    <source>
        <strain evidence="5 6">KCTC 22672</strain>
    </source>
</reference>
<proteinExistence type="predicted"/>
<name>A0A1B2AE96_9SPHN</name>
<dbReference type="EMBL" id="CP016591">
    <property type="protein sequence ID" value="ANY20456.1"/>
    <property type="molecule type" value="Genomic_DNA"/>
</dbReference>